<comment type="caution">
    <text evidence="11">The sequence shown here is derived from an EMBL/GenBank/DDBJ whole genome shotgun (WGS) entry which is preliminary data.</text>
</comment>
<evidence type="ECO:0000259" key="10">
    <source>
        <dbReference type="Pfam" id="PF02870"/>
    </source>
</evidence>
<comment type="subcellular location">
    <subcellularLocation>
        <location evidence="8">Cytoplasm</location>
    </subcellularLocation>
</comment>
<comment type="miscellaneous">
    <text evidence="8">This enzyme catalyzes only one turnover and therefore is not strictly catalytic. According to one definition, an enzyme is a biocatalyst that acts repeatedly and over many reaction cycles.</text>
</comment>
<dbReference type="Pfam" id="PF02870">
    <property type="entry name" value="Methyltransf_1N"/>
    <property type="match status" value="1"/>
</dbReference>
<feature type="active site" description="Nucleophile; methyl group acceptor" evidence="8">
    <location>
        <position position="129"/>
    </location>
</feature>
<dbReference type="AlphaFoldDB" id="A0A941IFR4"/>
<evidence type="ECO:0000259" key="9">
    <source>
        <dbReference type="Pfam" id="PF01035"/>
    </source>
</evidence>
<dbReference type="PANTHER" id="PTHR10815:SF5">
    <property type="entry name" value="METHYLATED-DNA--PROTEIN-CYSTEINE METHYLTRANSFERASE"/>
    <property type="match status" value="1"/>
</dbReference>
<dbReference type="InterPro" id="IPR023546">
    <property type="entry name" value="MGMT"/>
</dbReference>
<evidence type="ECO:0000256" key="8">
    <source>
        <dbReference type="HAMAP-Rule" id="MF_00772"/>
    </source>
</evidence>
<dbReference type="SUPFAM" id="SSF46767">
    <property type="entry name" value="Methylated DNA-protein cysteine methyltransferase, C-terminal domain"/>
    <property type="match status" value="1"/>
</dbReference>
<proteinExistence type="inferred from homology"/>
<feature type="domain" description="Methylguanine DNA methyltransferase ribonuclease-like" evidence="10">
    <location>
        <begin position="4"/>
        <end position="72"/>
    </location>
</feature>
<keyword evidence="3 8" id="KW-0489">Methyltransferase</keyword>
<feature type="domain" description="Methylated-DNA-[protein]-cysteine S-methyltransferase DNA binding" evidence="9">
    <location>
        <begin position="78"/>
        <end position="157"/>
    </location>
</feature>
<dbReference type="GO" id="GO:0003908">
    <property type="term" value="F:methylated-DNA-[protein]-cysteine S-methyltransferase activity"/>
    <property type="evidence" value="ECO:0007669"/>
    <property type="project" value="UniProtKB-UniRule"/>
</dbReference>
<protein>
    <recommendedName>
        <fullName evidence="8">Methylated-DNA--protein-cysteine methyltransferase</fullName>
        <ecNumber evidence="8">2.1.1.63</ecNumber>
    </recommendedName>
    <alternativeName>
        <fullName evidence="8">6-O-methylguanine-DNA methyltransferase</fullName>
        <shortName evidence="8">MGMT</shortName>
    </alternativeName>
    <alternativeName>
        <fullName evidence="8">O-6-methylguanine-DNA-alkyltransferase</fullName>
    </alternativeName>
</protein>
<organism evidence="11 12">
    <name type="scientific">Undibacterium fentianense</name>
    <dbReference type="NCBI Taxonomy" id="2828728"/>
    <lineage>
        <taxon>Bacteria</taxon>
        <taxon>Pseudomonadati</taxon>
        <taxon>Pseudomonadota</taxon>
        <taxon>Betaproteobacteria</taxon>
        <taxon>Burkholderiales</taxon>
        <taxon>Oxalobacteraceae</taxon>
        <taxon>Undibacterium</taxon>
    </lineage>
</organism>
<dbReference type="HAMAP" id="MF_00772">
    <property type="entry name" value="OGT"/>
    <property type="match status" value="1"/>
</dbReference>
<dbReference type="InterPro" id="IPR036388">
    <property type="entry name" value="WH-like_DNA-bd_sf"/>
</dbReference>
<dbReference type="GO" id="GO:0032259">
    <property type="term" value="P:methylation"/>
    <property type="evidence" value="ECO:0007669"/>
    <property type="project" value="UniProtKB-KW"/>
</dbReference>
<dbReference type="EC" id="2.1.1.63" evidence="8"/>
<keyword evidence="4 8" id="KW-0808">Transferase</keyword>
<evidence type="ECO:0000256" key="2">
    <source>
        <dbReference type="ARBA" id="ARBA00022490"/>
    </source>
</evidence>
<keyword evidence="5 8" id="KW-0227">DNA damage</keyword>
<dbReference type="NCBIfam" id="TIGR00589">
    <property type="entry name" value="ogt"/>
    <property type="match status" value="1"/>
</dbReference>
<comment type="catalytic activity">
    <reaction evidence="7 8">
        <text>a 6-O-methyl-2'-deoxyguanosine in DNA + L-cysteinyl-[protein] = S-methyl-L-cysteinyl-[protein] + a 2'-deoxyguanosine in DNA</text>
        <dbReference type="Rhea" id="RHEA:24000"/>
        <dbReference type="Rhea" id="RHEA-COMP:10131"/>
        <dbReference type="Rhea" id="RHEA-COMP:10132"/>
        <dbReference type="Rhea" id="RHEA-COMP:11367"/>
        <dbReference type="Rhea" id="RHEA-COMP:11368"/>
        <dbReference type="ChEBI" id="CHEBI:29950"/>
        <dbReference type="ChEBI" id="CHEBI:82612"/>
        <dbReference type="ChEBI" id="CHEBI:85445"/>
        <dbReference type="ChEBI" id="CHEBI:85448"/>
        <dbReference type="EC" id="2.1.1.63"/>
    </reaction>
</comment>
<dbReference type="InterPro" id="IPR036631">
    <property type="entry name" value="MGMT_N_sf"/>
</dbReference>
<dbReference type="Proteomes" id="UP000678545">
    <property type="component" value="Unassembled WGS sequence"/>
</dbReference>
<dbReference type="GO" id="GO:0006307">
    <property type="term" value="P:DNA alkylation repair"/>
    <property type="evidence" value="ECO:0007669"/>
    <property type="project" value="UniProtKB-UniRule"/>
</dbReference>
<evidence type="ECO:0000313" key="12">
    <source>
        <dbReference type="Proteomes" id="UP000678545"/>
    </source>
</evidence>
<dbReference type="EMBL" id="JAGSPJ010000004">
    <property type="protein sequence ID" value="MBR7800627.1"/>
    <property type="molecule type" value="Genomic_DNA"/>
</dbReference>
<dbReference type="RefSeq" id="WP_212675745.1">
    <property type="nucleotide sequence ID" value="NZ_JAGSPJ010000004.1"/>
</dbReference>
<dbReference type="Gene3D" id="1.10.10.10">
    <property type="entry name" value="Winged helix-like DNA-binding domain superfamily/Winged helix DNA-binding domain"/>
    <property type="match status" value="1"/>
</dbReference>
<evidence type="ECO:0000256" key="6">
    <source>
        <dbReference type="ARBA" id="ARBA00023204"/>
    </source>
</evidence>
<evidence type="ECO:0000256" key="5">
    <source>
        <dbReference type="ARBA" id="ARBA00022763"/>
    </source>
</evidence>
<evidence type="ECO:0000256" key="7">
    <source>
        <dbReference type="ARBA" id="ARBA00049348"/>
    </source>
</evidence>
<evidence type="ECO:0000313" key="11">
    <source>
        <dbReference type="EMBL" id="MBR7800627.1"/>
    </source>
</evidence>
<dbReference type="SUPFAM" id="SSF53155">
    <property type="entry name" value="Methylated DNA-protein cysteine methyltransferase domain"/>
    <property type="match status" value="1"/>
</dbReference>
<accession>A0A941IFR4</accession>
<dbReference type="InterPro" id="IPR008332">
    <property type="entry name" value="MethylG_MeTrfase_N"/>
</dbReference>
<evidence type="ECO:0000256" key="3">
    <source>
        <dbReference type="ARBA" id="ARBA00022603"/>
    </source>
</evidence>
<comment type="function">
    <text evidence="8">Involved in the cellular defense against the biological effects of O6-methylguanine (O6-MeG) and O4-methylthymine (O4-MeT) in DNA. Repairs the methylated nucleobase in DNA by stoichiometrically transferring the methyl group to a cysteine residue in the enzyme. This is a suicide reaction: the enzyme is irreversibly inactivated.</text>
</comment>
<dbReference type="InterPro" id="IPR001497">
    <property type="entry name" value="MethylDNA_cys_MeTrfase_AS"/>
</dbReference>
<dbReference type="Gene3D" id="3.30.160.70">
    <property type="entry name" value="Methylated DNA-protein cysteine methyltransferase domain"/>
    <property type="match status" value="1"/>
</dbReference>
<reference evidence="11" key="1">
    <citation type="submission" date="2021-04" db="EMBL/GenBank/DDBJ databases">
        <title>novel species isolated from subtropical streams in China.</title>
        <authorList>
            <person name="Lu H."/>
        </authorList>
    </citation>
    <scope>NUCLEOTIDE SEQUENCE</scope>
    <source>
        <strain evidence="11">FT137W</strain>
    </source>
</reference>
<evidence type="ECO:0000256" key="4">
    <source>
        <dbReference type="ARBA" id="ARBA00022679"/>
    </source>
</evidence>
<dbReference type="PANTHER" id="PTHR10815">
    <property type="entry name" value="METHYLATED-DNA--PROTEIN-CYSTEINE METHYLTRANSFERASE"/>
    <property type="match status" value="1"/>
</dbReference>
<dbReference type="PROSITE" id="PS00374">
    <property type="entry name" value="MGMT"/>
    <property type="match status" value="1"/>
</dbReference>
<dbReference type="InterPro" id="IPR014048">
    <property type="entry name" value="MethylDNA_cys_MeTrfase_DNA-bd"/>
</dbReference>
<dbReference type="InterPro" id="IPR036217">
    <property type="entry name" value="MethylDNA_cys_MeTrfase_DNAb"/>
</dbReference>
<comment type="catalytic activity">
    <reaction evidence="1 8">
        <text>a 4-O-methyl-thymidine in DNA + L-cysteinyl-[protein] = a thymidine in DNA + S-methyl-L-cysteinyl-[protein]</text>
        <dbReference type="Rhea" id="RHEA:53428"/>
        <dbReference type="Rhea" id="RHEA-COMP:10131"/>
        <dbReference type="Rhea" id="RHEA-COMP:10132"/>
        <dbReference type="Rhea" id="RHEA-COMP:13555"/>
        <dbReference type="Rhea" id="RHEA-COMP:13556"/>
        <dbReference type="ChEBI" id="CHEBI:29950"/>
        <dbReference type="ChEBI" id="CHEBI:82612"/>
        <dbReference type="ChEBI" id="CHEBI:137386"/>
        <dbReference type="ChEBI" id="CHEBI:137387"/>
        <dbReference type="EC" id="2.1.1.63"/>
    </reaction>
</comment>
<dbReference type="CDD" id="cd06445">
    <property type="entry name" value="ATase"/>
    <property type="match status" value="1"/>
</dbReference>
<comment type="similarity">
    <text evidence="8">Belongs to the MGMT family.</text>
</comment>
<sequence>MKKYLRYSSPCGVLTIVAGERGLAGVYFPSHHPQPENFRCELDVADPILCRAVTQLDAYFAGQGFVFDLPIDCLQGTAFQREVWEALQSIPYGATMSYADLAKKIGRPAAVRAVGAANGRNPLSIIIPCHRVIASSGKLQGYAGGIDNKEYLLTLEQKHSQTRN</sequence>
<dbReference type="Pfam" id="PF01035">
    <property type="entry name" value="DNA_binding_1"/>
    <property type="match status" value="1"/>
</dbReference>
<keyword evidence="2 8" id="KW-0963">Cytoplasm</keyword>
<evidence type="ECO:0000256" key="1">
    <source>
        <dbReference type="ARBA" id="ARBA00001286"/>
    </source>
</evidence>
<name>A0A941IFR4_9BURK</name>
<keyword evidence="12" id="KW-1185">Reference proteome</keyword>
<dbReference type="FunFam" id="1.10.10.10:FF:000337">
    <property type="entry name" value="Methylated-DNA--protein-cysteine methyltransferase"/>
    <property type="match status" value="1"/>
</dbReference>
<keyword evidence="6 8" id="KW-0234">DNA repair</keyword>
<gene>
    <name evidence="11" type="ORF">KDM90_11520</name>
</gene>
<dbReference type="GO" id="GO:0005737">
    <property type="term" value="C:cytoplasm"/>
    <property type="evidence" value="ECO:0007669"/>
    <property type="project" value="UniProtKB-SubCell"/>
</dbReference>